<dbReference type="Pfam" id="PF13637">
    <property type="entry name" value="Ank_4"/>
    <property type="match status" value="1"/>
</dbReference>
<evidence type="ECO:0000256" key="3">
    <source>
        <dbReference type="PROSITE-ProRule" id="PRU00023"/>
    </source>
</evidence>
<reference evidence="5" key="1">
    <citation type="journal article" date="2023" name="IMA Fungus">
        <title>Comparative genomic study of the Penicillium genus elucidates a diverse pangenome and 15 lateral gene transfer events.</title>
        <authorList>
            <person name="Petersen C."/>
            <person name="Sorensen T."/>
            <person name="Nielsen M.R."/>
            <person name="Sondergaard T.E."/>
            <person name="Sorensen J.L."/>
            <person name="Fitzpatrick D.A."/>
            <person name="Frisvad J.C."/>
            <person name="Nielsen K.L."/>
        </authorList>
    </citation>
    <scope>NUCLEOTIDE SEQUENCE</scope>
    <source>
        <strain evidence="5">IBT 17514</strain>
    </source>
</reference>
<evidence type="ECO:0000313" key="5">
    <source>
        <dbReference type="EMBL" id="KAJ5703404.1"/>
    </source>
</evidence>
<comment type="caution">
    <text evidence="5">The sequence shown here is derived from an EMBL/GenBank/DDBJ whole genome shotgun (WGS) entry which is preliminary data.</text>
</comment>
<proteinExistence type="predicted"/>
<dbReference type="GO" id="GO:0000976">
    <property type="term" value="F:transcription cis-regulatory region binding"/>
    <property type="evidence" value="ECO:0007669"/>
    <property type="project" value="TreeGrafter"/>
</dbReference>
<dbReference type="GO" id="GO:0045944">
    <property type="term" value="P:positive regulation of transcription by RNA polymerase II"/>
    <property type="evidence" value="ECO:0007669"/>
    <property type="project" value="TreeGrafter"/>
</dbReference>
<keyword evidence="6" id="KW-1185">Reference proteome</keyword>
<dbReference type="Proteomes" id="UP001215712">
    <property type="component" value="Unassembled WGS sequence"/>
</dbReference>
<feature type="repeat" description="ANK" evidence="3">
    <location>
        <begin position="103"/>
        <end position="135"/>
    </location>
</feature>
<name>A0AAD6HAJ8_9EURO</name>
<dbReference type="PANTHER" id="PTHR24193">
    <property type="entry name" value="ANKYRIN REPEAT PROTEIN"/>
    <property type="match status" value="1"/>
</dbReference>
<organism evidence="5 6">
    <name type="scientific">Penicillium malachiteum</name>
    <dbReference type="NCBI Taxonomy" id="1324776"/>
    <lineage>
        <taxon>Eukaryota</taxon>
        <taxon>Fungi</taxon>
        <taxon>Dikarya</taxon>
        <taxon>Ascomycota</taxon>
        <taxon>Pezizomycotina</taxon>
        <taxon>Eurotiomycetes</taxon>
        <taxon>Eurotiomycetidae</taxon>
        <taxon>Eurotiales</taxon>
        <taxon>Aspergillaceae</taxon>
        <taxon>Penicillium</taxon>
    </lineage>
</organism>
<dbReference type="EMBL" id="JAQJAN010000023">
    <property type="protein sequence ID" value="KAJ5703404.1"/>
    <property type="molecule type" value="Genomic_DNA"/>
</dbReference>
<dbReference type="PANTHER" id="PTHR24193:SF121">
    <property type="entry name" value="ADA2A-CONTAINING COMPLEX COMPONENT 3, ISOFORM D"/>
    <property type="match status" value="1"/>
</dbReference>
<dbReference type="PROSITE" id="PS50297">
    <property type="entry name" value="ANK_REP_REGION"/>
    <property type="match status" value="1"/>
</dbReference>
<accession>A0AAD6HAJ8</accession>
<dbReference type="InterPro" id="IPR036770">
    <property type="entry name" value="Ankyrin_rpt-contain_sf"/>
</dbReference>
<keyword evidence="2 3" id="KW-0040">ANK repeat</keyword>
<feature type="repeat" description="ANK" evidence="3">
    <location>
        <begin position="214"/>
        <end position="248"/>
    </location>
</feature>
<dbReference type="InterPro" id="IPR050663">
    <property type="entry name" value="Ankyrin-SOCS_Box"/>
</dbReference>
<reference evidence="5" key="2">
    <citation type="submission" date="2023-01" db="EMBL/GenBank/DDBJ databases">
        <authorList>
            <person name="Petersen C."/>
        </authorList>
    </citation>
    <scope>NUCLEOTIDE SEQUENCE</scope>
    <source>
        <strain evidence="5">IBT 17514</strain>
    </source>
</reference>
<dbReference type="PROSITE" id="PS50088">
    <property type="entry name" value="ANK_REPEAT"/>
    <property type="match status" value="2"/>
</dbReference>
<evidence type="ECO:0000313" key="6">
    <source>
        <dbReference type="Proteomes" id="UP001215712"/>
    </source>
</evidence>
<dbReference type="Gene3D" id="1.25.40.20">
    <property type="entry name" value="Ankyrin repeat-containing domain"/>
    <property type="match status" value="1"/>
</dbReference>
<evidence type="ECO:0000256" key="1">
    <source>
        <dbReference type="ARBA" id="ARBA00022737"/>
    </source>
</evidence>
<dbReference type="AlphaFoldDB" id="A0AAD6HAJ8"/>
<evidence type="ECO:0000256" key="4">
    <source>
        <dbReference type="SAM" id="SignalP"/>
    </source>
</evidence>
<feature type="chain" id="PRO_5041915763" evidence="4">
    <location>
        <begin position="19"/>
        <end position="459"/>
    </location>
</feature>
<dbReference type="SUPFAM" id="SSF48403">
    <property type="entry name" value="Ankyrin repeat"/>
    <property type="match status" value="1"/>
</dbReference>
<dbReference type="InterPro" id="IPR002110">
    <property type="entry name" value="Ankyrin_rpt"/>
</dbReference>
<evidence type="ECO:0000256" key="2">
    <source>
        <dbReference type="ARBA" id="ARBA00023043"/>
    </source>
</evidence>
<keyword evidence="1" id="KW-0677">Repeat</keyword>
<gene>
    <name evidence="5" type="ORF">N7493_011793</name>
</gene>
<keyword evidence="4" id="KW-0732">Signal</keyword>
<protein>
    <submittedName>
        <fullName evidence="5">Ankyrin repeat-containing domain protein</fullName>
    </submittedName>
</protein>
<feature type="signal peptide" evidence="4">
    <location>
        <begin position="1"/>
        <end position="18"/>
    </location>
</feature>
<sequence length="459" mass="51180">MSRSLITLPPELLLLIAAATPEGDHFSLLQVNHLLYDLLLPSLYRRHIHKSKDKAIKSKDQVGLFRAVAAGNERGTLHFLRYGANVNSVTGPYTINEPRPWYHPLTPLNIAANMGNDTLLKILRDHGAEINGVHPNNLAWTKRTGVYFTQPPVLDALLSEHVSTARLLLEWGSLIESPRIYHGGLVNWALEKAQIEMLELLVEFGLDFNVAVFEKPLPLFQVATASHISTDVVRCLLDHGADITLVDDEHGKLLRGVIKHGNIDTARLLLERGAKHPPKILDYAIIACTFETIDLLAEYGIRLHDINLMQVINAGRLDILQLLIEEGYDLNKRYFGGNTALHHAVHFSKYFLSTQRGMAPHIRHRHPVRVLLRQVEMAPQLNVSARCSVWGYFDHAAIEILLCLIKGGADINAVDGKGRTPMDVACKWAPLVVQQLLVDNGADWKGGELPGDPIYDSPE</sequence>
<dbReference type="SMART" id="SM00248">
    <property type="entry name" value="ANK"/>
    <property type="match status" value="7"/>
</dbReference>
<dbReference type="GO" id="GO:0005634">
    <property type="term" value="C:nucleus"/>
    <property type="evidence" value="ECO:0007669"/>
    <property type="project" value="TreeGrafter"/>
</dbReference>